<protein>
    <submittedName>
        <fullName evidence="1">PIN domain protein</fullName>
    </submittedName>
</protein>
<evidence type="ECO:0000313" key="1">
    <source>
        <dbReference type="EMBL" id="RNL55531.1"/>
    </source>
</evidence>
<gene>
    <name evidence="1" type="ORF">D7004_04265</name>
</gene>
<evidence type="ECO:0000313" key="2">
    <source>
        <dbReference type="Proteomes" id="UP000274046"/>
    </source>
</evidence>
<dbReference type="EMBL" id="RBEE01000005">
    <property type="protein sequence ID" value="RNL55531.1"/>
    <property type="molecule type" value="Genomic_DNA"/>
</dbReference>
<keyword evidence="2" id="KW-1185">Reference proteome</keyword>
<sequence>MIPRLYFDTSVFGGVFDEEFEEISTLIFEKVKLGQIICVYSNLSEIELQSAPVKVRNYFAELPKEFLEYVEVTEDAYELAQKYLDEKVVGPTSADDCRHIATATLNKVDFLVSWNFKHIVNVFRIRGYNSINLRCGYSQLDIRSPKEIVYNEDEK</sequence>
<dbReference type="SUPFAM" id="SSF88723">
    <property type="entry name" value="PIN domain-like"/>
    <property type="match status" value="1"/>
</dbReference>
<reference evidence="1 2" key="1">
    <citation type="submission" date="2018-10" db="EMBL/GenBank/DDBJ databases">
        <title>Genome sequencing of Pedobacter jejuensis TNB23.</title>
        <authorList>
            <person name="Cho Y.-J."/>
            <person name="Cho A."/>
            <person name="Kim O.-S."/>
        </authorList>
    </citation>
    <scope>NUCLEOTIDE SEQUENCE [LARGE SCALE GENOMIC DNA]</scope>
    <source>
        <strain evidence="1 2">TNB23</strain>
    </source>
</reference>
<name>A0A3N0C016_9SPHI</name>
<proteinExistence type="predicted"/>
<dbReference type="RefSeq" id="WP_123204636.1">
    <property type="nucleotide sequence ID" value="NZ_RBEE01000005.1"/>
</dbReference>
<accession>A0A3N0C016</accession>
<dbReference type="AlphaFoldDB" id="A0A3N0C016"/>
<dbReference type="Proteomes" id="UP000274046">
    <property type="component" value="Unassembled WGS sequence"/>
</dbReference>
<dbReference type="OrthoDB" id="9799824at2"/>
<comment type="caution">
    <text evidence="1">The sequence shown here is derived from an EMBL/GenBank/DDBJ whole genome shotgun (WGS) entry which is preliminary data.</text>
</comment>
<organism evidence="1 2">
    <name type="scientific">Pedobacter jejuensis</name>
    <dbReference type="NCBI Taxonomy" id="1268550"/>
    <lineage>
        <taxon>Bacteria</taxon>
        <taxon>Pseudomonadati</taxon>
        <taxon>Bacteroidota</taxon>
        <taxon>Sphingobacteriia</taxon>
        <taxon>Sphingobacteriales</taxon>
        <taxon>Sphingobacteriaceae</taxon>
        <taxon>Pedobacter</taxon>
    </lineage>
</organism>
<dbReference type="InterPro" id="IPR029060">
    <property type="entry name" value="PIN-like_dom_sf"/>
</dbReference>